<feature type="region of interest" description="Disordered" evidence="1">
    <location>
        <begin position="153"/>
        <end position="178"/>
    </location>
</feature>
<name>A0A0S4KKD8_BODSA</name>
<dbReference type="VEuPathDB" id="TriTrypDB:BSAL_20400"/>
<protein>
    <submittedName>
        <fullName evidence="2">Uncharacterized protein</fullName>
    </submittedName>
</protein>
<dbReference type="Proteomes" id="UP000051952">
    <property type="component" value="Unassembled WGS sequence"/>
</dbReference>
<dbReference type="EMBL" id="CYKH01001720">
    <property type="protein sequence ID" value="CUI14928.1"/>
    <property type="molecule type" value="Genomic_DNA"/>
</dbReference>
<gene>
    <name evidence="2" type="ORF">BSAL_20400</name>
</gene>
<evidence type="ECO:0000256" key="1">
    <source>
        <dbReference type="SAM" id="MobiDB-lite"/>
    </source>
</evidence>
<feature type="compositionally biased region" description="Low complexity" evidence="1">
    <location>
        <begin position="153"/>
        <end position="165"/>
    </location>
</feature>
<feature type="region of interest" description="Disordered" evidence="1">
    <location>
        <begin position="91"/>
        <end position="111"/>
    </location>
</feature>
<sequence length="191" mass="20361">MQLLCHVTNASNKRHDVTLSDIDASEPLELVCALLEDSAGIEAADQRVTSTLANGGGERLLLPHRSLWEQGVQGTMVELNVYHKDVYAQQRSNSAQTPAPTNTSASTGAAVASQDDAARLIAQLFAGGGGQPQQQQPSPDELIARLFQGGASSAASAVPNNAAAAPIPPDPEDPEYQRRLYEHIQRQNLEE</sequence>
<keyword evidence="3" id="KW-1185">Reference proteome</keyword>
<reference evidence="3" key="1">
    <citation type="submission" date="2015-09" db="EMBL/GenBank/DDBJ databases">
        <authorList>
            <consortium name="Pathogen Informatics"/>
        </authorList>
    </citation>
    <scope>NUCLEOTIDE SEQUENCE [LARGE SCALE GENOMIC DNA]</scope>
    <source>
        <strain evidence="3">Lake Konstanz</strain>
    </source>
</reference>
<evidence type="ECO:0000313" key="3">
    <source>
        <dbReference type="Proteomes" id="UP000051952"/>
    </source>
</evidence>
<feature type="non-terminal residue" evidence="2">
    <location>
        <position position="191"/>
    </location>
</feature>
<proteinExistence type="predicted"/>
<feature type="compositionally biased region" description="Polar residues" evidence="1">
    <location>
        <begin position="91"/>
        <end position="107"/>
    </location>
</feature>
<dbReference type="AlphaFoldDB" id="A0A0S4KKD8"/>
<evidence type="ECO:0000313" key="2">
    <source>
        <dbReference type="EMBL" id="CUI14928.1"/>
    </source>
</evidence>
<accession>A0A0S4KKD8</accession>
<organism evidence="2 3">
    <name type="scientific">Bodo saltans</name>
    <name type="common">Flagellated protozoan</name>
    <dbReference type="NCBI Taxonomy" id="75058"/>
    <lineage>
        <taxon>Eukaryota</taxon>
        <taxon>Discoba</taxon>
        <taxon>Euglenozoa</taxon>
        <taxon>Kinetoplastea</taxon>
        <taxon>Metakinetoplastina</taxon>
        <taxon>Eubodonida</taxon>
        <taxon>Bodonidae</taxon>
        <taxon>Bodo</taxon>
    </lineage>
</organism>